<keyword evidence="2 5" id="KW-0808">Transferase</keyword>
<feature type="domain" description="Release factor glutamine methyltransferase N-terminal" evidence="7">
    <location>
        <begin position="16"/>
        <end position="73"/>
    </location>
</feature>
<dbReference type="InterPro" id="IPR040758">
    <property type="entry name" value="PrmC_N"/>
</dbReference>
<feature type="binding site" evidence="5">
    <location>
        <position position="140"/>
    </location>
    <ligand>
        <name>S-adenosyl-L-methionine</name>
        <dbReference type="ChEBI" id="CHEBI:59789"/>
    </ligand>
</feature>
<organism evidence="8 9">
    <name type="scientific">Microbulbifer aggregans</name>
    <dbReference type="NCBI Taxonomy" id="1769779"/>
    <lineage>
        <taxon>Bacteria</taxon>
        <taxon>Pseudomonadati</taxon>
        <taxon>Pseudomonadota</taxon>
        <taxon>Gammaproteobacteria</taxon>
        <taxon>Cellvibrionales</taxon>
        <taxon>Microbulbiferaceae</taxon>
        <taxon>Microbulbifer</taxon>
    </lineage>
</organism>
<sequence>MTTVKQNLSRGGELPGSDSARLDLEVLLAHLLGRSRTWLYTWPEYELSENEQRQFDDLLIRRAAGEPVAHLTGEREFWSLSLQVDASTLIPRPDTELLVETALALCPATPQRVLDLGTGTGAIALALASERPAWQLLAAEKSPRALALAERNRSNLGLDNVRIVESDWFAQIPPQTFDLIVSNPPYIDAADPHLDEGDVRFEPRSALVAGREGLADIEVIAAAAIDYLAPGGWLIVEHGWQQAPAVRVIFEDAGLVSIESRKDYGDRERLTLGRRQC</sequence>
<dbReference type="SUPFAM" id="SSF53335">
    <property type="entry name" value="S-adenosyl-L-methionine-dependent methyltransferases"/>
    <property type="match status" value="1"/>
</dbReference>
<comment type="similarity">
    <text evidence="5">Belongs to the protein N5-glutamine methyltransferase family. PrmC subfamily.</text>
</comment>
<dbReference type="GO" id="GO:0003676">
    <property type="term" value="F:nucleic acid binding"/>
    <property type="evidence" value="ECO:0007669"/>
    <property type="project" value="InterPro"/>
</dbReference>
<protein>
    <recommendedName>
        <fullName evidence="5">Release factor glutamine methyltransferase</fullName>
        <shortName evidence="5">RF MTase</shortName>
        <ecNumber evidence="5">2.1.1.297</ecNumber>
    </recommendedName>
    <alternativeName>
        <fullName evidence="5">N5-glutamine methyltransferase PrmC</fullName>
    </alternativeName>
    <alternativeName>
        <fullName evidence="5">Protein-(glutamine-N5) MTase PrmC</fullName>
    </alternativeName>
    <alternativeName>
        <fullName evidence="5">Protein-glutamine N-methyltransferase PrmC</fullName>
    </alternativeName>
</protein>
<dbReference type="InterPro" id="IPR019874">
    <property type="entry name" value="RF_methyltr_PrmC"/>
</dbReference>
<evidence type="ECO:0000256" key="5">
    <source>
        <dbReference type="HAMAP-Rule" id="MF_02126"/>
    </source>
</evidence>
<dbReference type="EC" id="2.1.1.297" evidence="5"/>
<accession>A0A1C9W2Z4</accession>
<dbReference type="InterPro" id="IPR029063">
    <property type="entry name" value="SAM-dependent_MTases_sf"/>
</dbReference>
<dbReference type="InterPro" id="IPR050320">
    <property type="entry name" value="N5-glutamine_MTase"/>
</dbReference>
<dbReference type="KEGG" id="micc:AUP74_00031"/>
<evidence type="ECO:0000259" key="7">
    <source>
        <dbReference type="Pfam" id="PF17827"/>
    </source>
</evidence>
<dbReference type="Gene3D" id="3.40.50.150">
    <property type="entry name" value="Vaccinia Virus protein VP39"/>
    <property type="match status" value="1"/>
</dbReference>
<dbReference type="InterPro" id="IPR002052">
    <property type="entry name" value="DNA_methylase_N6_adenine_CS"/>
</dbReference>
<dbReference type="GO" id="GO:0032259">
    <property type="term" value="P:methylation"/>
    <property type="evidence" value="ECO:0007669"/>
    <property type="project" value="UniProtKB-KW"/>
</dbReference>
<dbReference type="OrthoDB" id="9800643at2"/>
<dbReference type="RefSeq" id="WP_069945783.1">
    <property type="nucleotide sequence ID" value="NZ_CP014143.1"/>
</dbReference>
<dbReference type="NCBIfam" id="TIGR00536">
    <property type="entry name" value="hemK_fam"/>
    <property type="match status" value="1"/>
</dbReference>
<dbReference type="Proteomes" id="UP000095672">
    <property type="component" value="Chromosome"/>
</dbReference>
<feature type="binding site" evidence="5">
    <location>
        <begin position="117"/>
        <end position="121"/>
    </location>
    <ligand>
        <name>S-adenosyl-L-methionine</name>
        <dbReference type="ChEBI" id="CHEBI:59789"/>
    </ligand>
</feature>
<dbReference type="FunFam" id="3.40.50.150:FF:000053">
    <property type="entry name" value="Release factor glutamine methyltransferase"/>
    <property type="match status" value="1"/>
</dbReference>
<reference evidence="9" key="1">
    <citation type="submission" date="2016-01" db="EMBL/GenBank/DDBJ databases">
        <title>Complete genome sequence of Microbulbifer sp. CCB-MM1, a halophile isolated from Matang Mangrove Forest, Perak.</title>
        <authorList>
            <person name="Moh T.H."/>
            <person name="Dinesh B."/>
            <person name="Lau N.-S."/>
            <person name="Go F."/>
            <person name="Alexander Chong S.-C."/>
        </authorList>
    </citation>
    <scope>NUCLEOTIDE SEQUENCE [LARGE SCALE GENOMIC DNA]</scope>
    <source>
        <strain evidence="9">CCB-MM1</strain>
    </source>
</reference>
<evidence type="ECO:0000256" key="1">
    <source>
        <dbReference type="ARBA" id="ARBA00022603"/>
    </source>
</evidence>
<dbReference type="STRING" id="1769779.AUP74_00031"/>
<feature type="binding site" evidence="5">
    <location>
        <position position="168"/>
    </location>
    <ligand>
        <name>S-adenosyl-L-methionine</name>
        <dbReference type="ChEBI" id="CHEBI:59789"/>
    </ligand>
</feature>
<keyword evidence="3 5" id="KW-0949">S-adenosyl-L-methionine</keyword>
<dbReference type="Pfam" id="PF05175">
    <property type="entry name" value="MTS"/>
    <property type="match status" value="1"/>
</dbReference>
<evidence type="ECO:0000313" key="8">
    <source>
        <dbReference type="EMBL" id="AOS95511.1"/>
    </source>
</evidence>
<dbReference type="CDD" id="cd02440">
    <property type="entry name" value="AdoMet_MTases"/>
    <property type="match status" value="1"/>
</dbReference>
<dbReference type="Pfam" id="PF17827">
    <property type="entry name" value="PrmC_N"/>
    <property type="match status" value="1"/>
</dbReference>
<evidence type="ECO:0000256" key="3">
    <source>
        <dbReference type="ARBA" id="ARBA00022691"/>
    </source>
</evidence>
<evidence type="ECO:0000313" key="9">
    <source>
        <dbReference type="Proteomes" id="UP000095672"/>
    </source>
</evidence>
<dbReference type="EMBL" id="CP014143">
    <property type="protein sequence ID" value="AOS95511.1"/>
    <property type="molecule type" value="Genomic_DNA"/>
</dbReference>
<dbReference type="InterPro" id="IPR004556">
    <property type="entry name" value="HemK-like"/>
</dbReference>
<name>A0A1C9W2Z4_9GAMM</name>
<evidence type="ECO:0000256" key="2">
    <source>
        <dbReference type="ARBA" id="ARBA00022679"/>
    </source>
</evidence>
<feature type="binding site" evidence="5">
    <location>
        <begin position="183"/>
        <end position="186"/>
    </location>
    <ligand>
        <name>substrate</name>
    </ligand>
</feature>
<feature type="binding site" evidence="5">
    <location>
        <position position="183"/>
    </location>
    <ligand>
        <name>S-adenosyl-L-methionine</name>
        <dbReference type="ChEBI" id="CHEBI:59789"/>
    </ligand>
</feature>
<dbReference type="GO" id="GO:0102559">
    <property type="term" value="F:peptide chain release factor N(5)-glutamine methyltransferase activity"/>
    <property type="evidence" value="ECO:0007669"/>
    <property type="project" value="UniProtKB-EC"/>
</dbReference>
<evidence type="ECO:0000256" key="4">
    <source>
        <dbReference type="ARBA" id="ARBA00048391"/>
    </source>
</evidence>
<dbReference type="PANTHER" id="PTHR18895">
    <property type="entry name" value="HEMK METHYLTRANSFERASE"/>
    <property type="match status" value="1"/>
</dbReference>
<comment type="function">
    <text evidence="5">Methylates the class 1 translation termination release factors RF1/PrfA and RF2/PrfB on the glutamine residue of the universally conserved GGQ motif.</text>
</comment>
<evidence type="ECO:0000259" key="6">
    <source>
        <dbReference type="Pfam" id="PF05175"/>
    </source>
</evidence>
<dbReference type="NCBIfam" id="TIGR03534">
    <property type="entry name" value="RF_mod_PrmC"/>
    <property type="match status" value="1"/>
</dbReference>
<comment type="catalytic activity">
    <reaction evidence="4 5">
        <text>L-glutaminyl-[peptide chain release factor] + S-adenosyl-L-methionine = N(5)-methyl-L-glutaminyl-[peptide chain release factor] + S-adenosyl-L-homocysteine + H(+)</text>
        <dbReference type="Rhea" id="RHEA:42896"/>
        <dbReference type="Rhea" id="RHEA-COMP:10271"/>
        <dbReference type="Rhea" id="RHEA-COMP:10272"/>
        <dbReference type="ChEBI" id="CHEBI:15378"/>
        <dbReference type="ChEBI" id="CHEBI:30011"/>
        <dbReference type="ChEBI" id="CHEBI:57856"/>
        <dbReference type="ChEBI" id="CHEBI:59789"/>
        <dbReference type="ChEBI" id="CHEBI:61891"/>
        <dbReference type="EC" id="2.1.1.297"/>
    </reaction>
</comment>
<dbReference type="HAMAP" id="MF_02126">
    <property type="entry name" value="RF_methyltr_PrmC"/>
    <property type="match status" value="1"/>
</dbReference>
<feature type="domain" description="Methyltransferase small" evidence="6">
    <location>
        <begin position="95"/>
        <end position="189"/>
    </location>
</feature>
<dbReference type="PANTHER" id="PTHR18895:SF74">
    <property type="entry name" value="MTRF1L RELEASE FACTOR GLUTAMINE METHYLTRANSFERASE"/>
    <property type="match status" value="1"/>
</dbReference>
<gene>
    <name evidence="5 8" type="primary">prmC</name>
    <name evidence="8" type="ORF">AUP74_00031</name>
</gene>
<proteinExistence type="inferred from homology"/>
<dbReference type="InterPro" id="IPR007848">
    <property type="entry name" value="Small_mtfrase_dom"/>
</dbReference>
<dbReference type="AlphaFoldDB" id="A0A1C9W2Z4"/>
<dbReference type="Gene3D" id="1.10.8.10">
    <property type="entry name" value="DNA helicase RuvA subunit, C-terminal domain"/>
    <property type="match status" value="1"/>
</dbReference>
<keyword evidence="9" id="KW-1185">Reference proteome</keyword>
<dbReference type="PROSITE" id="PS00092">
    <property type="entry name" value="N6_MTASE"/>
    <property type="match status" value="1"/>
</dbReference>
<dbReference type="PATRIC" id="fig|1769779.3.peg.31"/>
<keyword evidence="1 5" id="KW-0489">Methyltransferase</keyword>